<feature type="compositionally biased region" description="Polar residues" evidence="7">
    <location>
        <begin position="1161"/>
        <end position="1175"/>
    </location>
</feature>
<evidence type="ECO:0000259" key="8">
    <source>
        <dbReference type="PROSITE" id="PS50112"/>
    </source>
</evidence>
<dbReference type="SMART" id="SM00091">
    <property type="entry name" value="PAS"/>
    <property type="match status" value="2"/>
</dbReference>
<dbReference type="InterPro" id="IPR000014">
    <property type="entry name" value="PAS"/>
</dbReference>
<evidence type="ECO:0000313" key="10">
    <source>
        <dbReference type="EnsemblMetazoa" id="XP_028128667.1"/>
    </source>
</evidence>
<feature type="region of interest" description="Disordered" evidence="7">
    <location>
        <begin position="1060"/>
        <end position="1148"/>
    </location>
</feature>
<feature type="compositionally biased region" description="Polar residues" evidence="7">
    <location>
        <begin position="1365"/>
        <end position="1376"/>
    </location>
</feature>
<dbReference type="EnsemblMetazoa" id="XM_028272866.2">
    <property type="protein sequence ID" value="XP_028128667.1"/>
    <property type="gene ID" value="LOC114324944"/>
</dbReference>
<keyword evidence="5" id="KW-0804">Transcription</keyword>
<keyword evidence="3" id="KW-0805">Transcription regulation</keyword>
<protein>
    <submittedName>
        <fullName evidence="12">Nuclear receptor coactivator 2 isoform X1</fullName>
    </submittedName>
</protein>
<feature type="compositionally biased region" description="Polar residues" evidence="7">
    <location>
        <begin position="646"/>
        <end position="655"/>
    </location>
</feature>
<evidence type="ECO:0000313" key="12">
    <source>
        <dbReference type="RefSeq" id="XP_028128667.1"/>
    </source>
</evidence>
<keyword evidence="4" id="KW-0010">Activator</keyword>
<dbReference type="InterPro" id="IPR017426">
    <property type="entry name" value="Nuclear_rcpt_coactivator"/>
</dbReference>
<feature type="compositionally biased region" description="Low complexity" evidence="7">
    <location>
        <begin position="741"/>
        <end position="755"/>
    </location>
</feature>
<feature type="compositionally biased region" description="Polar residues" evidence="7">
    <location>
        <begin position="550"/>
        <end position="562"/>
    </location>
</feature>
<feature type="region of interest" description="Disordered" evidence="7">
    <location>
        <begin position="1160"/>
        <end position="1198"/>
    </location>
</feature>
<feature type="region of interest" description="Disordered" evidence="7">
    <location>
        <begin position="487"/>
        <end position="564"/>
    </location>
</feature>
<dbReference type="Pfam" id="PF23172">
    <property type="entry name" value="bHLH_NCOA"/>
    <property type="match status" value="1"/>
</dbReference>
<dbReference type="Proteomes" id="UP001652700">
    <property type="component" value="Unplaced"/>
</dbReference>
<dbReference type="Gene3D" id="3.30.450.20">
    <property type="entry name" value="PAS domain"/>
    <property type="match status" value="2"/>
</dbReference>
<dbReference type="GO" id="GO:0005634">
    <property type="term" value="C:nucleus"/>
    <property type="evidence" value="ECO:0007669"/>
    <property type="project" value="InterPro"/>
</dbReference>
<dbReference type="GO" id="GO:0045944">
    <property type="term" value="P:positive regulation of transcription by RNA polymerase II"/>
    <property type="evidence" value="ECO:0007669"/>
    <property type="project" value="TreeGrafter"/>
</dbReference>
<dbReference type="PANTHER" id="PTHR10684">
    <property type="entry name" value="NUCLEAR RECEPTOR COACTIVATOR"/>
    <property type="match status" value="1"/>
</dbReference>
<feature type="compositionally biased region" description="Low complexity" evidence="7">
    <location>
        <begin position="513"/>
        <end position="532"/>
    </location>
</feature>
<feature type="compositionally biased region" description="Low complexity" evidence="7">
    <location>
        <begin position="415"/>
        <end position="428"/>
    </location>
</feature>
<feature type="domain" description="BHLH" evidence="9">
    <location>
        <begin position="62"/>
        <end position="119"/>
    </location>
</feature>
<feature type="compositionally biased region" description="Low complexity" evidence="7">
    <location>
        <begin position="1132"/>
        <end position="1144"/>
    </location>
</feature>
<dbReference type="InterPro" id="IPR036638">
    <property type="entry name" value="HLH_DNA-bd_sf"/>
</dbReference>
<dbReference type="CDD" id="cd11439">
    <property type="entry name" value="bHLH-PAS_SRC"/>
    <property type="match status" value="1"/>
</dbReference>
<evidence type="ECO:0000256" key="6">
    <source>
        <dbReference type="ARBA" id="ARBA00023242"/>
    </source>
</evidence>
<feature type="compositionally biased region" description="Low complexity" evidence="7">
    <location>
        <begin position="449"/>
        <end position="460"/>
    </location>
</feature>
<reference evidence="10" key="2">
    <citation type="submission" date="2025-05" db="UniProtKB">
        <authorList>
            <consortium name="EnsemblMetazoa"/>
        </authorList>
    </citation>
    <scope>IDENTIFICATION</scope>
</reference>
<feature type="compositionally biased region" description="Basic and acidic residues" evidence="7">
    <location>
        <begin position="602"/>
        <end position="612"/>
    </location>
</feature>
<dbReference type="InParanoid" id="A0A6P7F1C0"/>
<dbReference type="FunCoup" id="A0A6P7F1C0">
    <property type="interactions" value="149"/>
</dbReference>
<feature type="region of interest" description="Disordered" evidence="7">
    <location>
        <begin position="120"/>
        <end position="141"/>
    </location>
</feature>
<name>A0A6P7F1C0_DIAVI</name>
<organism evidence="12">
    <name type="scientific">Diabrotica virgifera virgifera</name>
    <name type="common">western corn rootworm</name>
    <dbReference type="NCBI Taxonomy" id="50390"/>
    <lineage>
        <taxon>Eukaryota</taxon>
        <taxon>Metazoa</taxon>
        <taxon>Ecdysozoa</taxon>
        <taxon>Arthropoda</taxon>
        <taxon>Hexapoda</taxon>
        <taxon>Insecta</taxon>
        <taxon>Pterygota</taxon>
        <taxon>Neoptera</taxon>
        <taxon>Endopterygota</taxon>
        <taxon>Coleoptera</taxon>
        <taxon>Polyphaga</taxon>
        <taxon>Cucujiformia</taxon>
        <taxon>Chrysomeloidea</taxon>
        <taxon>Chrysomelidae</taxon>
        <taxon>Galerucinae</taxon>
        <taxon>Diabroticina</taxon>
        <taxon>Diabroticites</taxon>
        <taxon>Diabrotica</taxon>
    </lineage>
</organism>
<dbReference type="GO" id="GO:0016922">
    <property type="term" value="F:nuclear receptor binding"/>
    <property type="evidence" value="ECO:0007669"/>
    <property type="project" value="TreeGrafter"/>
</dbReference>
<feature type="compositionally biased region" description="Low complexity" evidence="7">
    <location>
        <begin position="1060"/>
        <end position="1073"/>
    </location>
</feature>
<dbReference type="PROSITE" id="PS50112">
    <property type="entry name" value="PAS"/>
    <property type="match status" value="1"/>
</dbReference>
<dbReference type="InterPro" id="IPR035965">
    <property type="entry name" value="PAS-like_dom_sf"/>
</dbReference>
<feature type="region of interest" description="Disordered" evidence="7">
    <location>
        <begin position="415"/>
        <end position="460"/>
    </location>
</feature>
<feature type="region of interest" description="Disordered" evidence="7">
    <location>
        <begin position="1345"/>
        <end position="1397"/>
    </location>
</feature>
<keyword evidence="2" id="KW-0677">Repeat</keyword>
<evidence type="ECO:0000313" key="11">
    <source>
        <dbReference type="Proteomes" id="UP001652700"/>
    </source>
</evidence>
<dbReference type="RefSeq" id="XP_028128667.1">
    <property type="nucleotide sequence ID" value="XM_028272866.1"/>
</dbReference>
<dbReference type="GO" id="GO:0003713">
    <property type="term" value="F:transcription coactivator activity"/>
    <property type="evidence" value="ECO:0007669"/>
    <property type="project" value="InterPro"/>
</dbReference>
<comment type="similarity">
    <text evidence="1">Belongs to the SRC/p160 nuclear receptor coactivator family.</text>
</comment>
<dbReference type="OrthoDB" id="10035882at2759"/>
<feature type="compositionally biased region" description="Basic and acidic residues" evidence="7">
    <location>
        <begin position="689"/>
        <end position="703"/>
    </location>
</feature>
<dbReference type="SMART" id="SM00353">
    <property type="entry name" value="HLH"/>
    <property type="match status" value="1"/>
</dbReference>
<dbReference type="SUPFAM" id="SSF55785">
    <property type="entry name" value="PYP-like sensor domain (PAS domain)"/>
    <property type="match status" value="2"/>
</dbReference>
<feature type="region of interest" description="Disordered" evidence="7">
    <location>
        <begin position="50"/>
        <end position="71"/>
    </location>
</feature>
<evidence type="ECO:0000256" key="5">
    <source>
        <dbReference type="ARBA" id="ARBA00023163"/>
    </source>
</evidence>
<sequence>MLEHSAMYLNVTPPYEEDTSFFPDFYTTRLGPCDLQDPVWGKMSALTAGVNKKRKKSETKPQAQINKCNNEKRRREQENIYIEELAELISANFGDMSSLSVKPDKCAILQEAVNQIRSIKQQESATQSSDPVQQGEVSSSRPTILSNDVYGPLLLEALEGFLFVINSEGKVEHVTENVSNYIKFTKDDVLGSSIYNFIHHGDHAKFHSSLLPMTIEWGNEQQVNSKSKSIDIRLLVKPPDDLDKTIEEKQQRVSSYELMHISSTQLKDHLSVSEEDGSDSGPCLLCVASRISHRDKATCSIEQFTTKLDITGKVICVDTSGLTDTLAQYIKKELKNRPLRELVPQQEVHKVTAHLRETLSLGQSSSPIYRLQIGADRLIQVQTKSKLFKTNPHANNDSDFIMATHSVIGENDLVGTESVSGTSNSSSTGVGGPLMPSVVNGNRNGPPISSGSENSNNTLLNSSSTYQTFHLDNEFNFDIFPSSTWELESTNWPEGRPDSRTSVTPTPRPPSNPSYSNAPTVVQSSPFSSQPSPTVPNPPTPVATNPYNTGTGNFFNSMNDQGFSMDEQKDTKANVLEESAMMAEPNKLRKLLTKPQNNNNENDDKNKDRILKELLNQQDEESIRNDNRGSPRGMMNRASIPGPSEQPKTSSSSTGNDMLRKLLNDKNDDDDLERAGMKNKSELLQQLLKPERDADDDKKKETQCNDDTLMRSLGFPSSPTDRSRKRSIDDKDNIPAKRTSDGSQVSSSGTSTGTSLREKNKMLASLLDKNFSNHQPIPPIPASVISATPQEKLPRISDPNKSIQMVMGQNTMNNSRMGVNRLPGRQTTNYLSNVLSSNNNVQRNDNRQMSQVNSSCYASPATSTTDNSIWDTNMQPSNDPLLSELLDQVIEFVPDEIMQLLDGGDGQQSNNFALSEAVAINNIQKSLMQCETVVKSPGSLISLSGNPPAYSSANLSSQNNAVFPPPPNYSQAKFTRMPIRGANVGNQQFSGVINAPNLLQRKQLLLHQQEQKRRLLLQQKQQHLLIPSNAAANEISNNINSIQSIDSLLNNSVAPNVSLQRSSSVPSESQLSPPYGQTSRVANQQPYSPHSQQMASPAFPQTTSVGNYQNSAAMSPQSQFNSQLSPRQAYPQANTQNANWQQAQSRMTVQQNPMLGAQLTRPPQQTQRSINSPGSVSARHSPYPTNDQFPPPNSPNSAFNNQYLRLQRANSVPTATTQLPGGPYTGRDHHPHLYSPVPPHPHPVPQMMSYHQDSQYCYDQTGIPLAYNGADRGRAPPPHLQPGVSGSAPTSEFVRQELRAVVGARTAQAQPAAGTTAPPTRPPSQMQISQQQQVNDLETLGLNFEMGSGASDSPKLWGAMGSDMGSMSPQPVNSRNTMEEGRQGDQKSSLLQKLLSE</sequence>
<evidence type="ECO:0000259" key="9">
    <source>
        <dbReference type="PROSITE" id="PS50888"/>
    </source>
</evidence>
<keyword evidence="6" id="KW-0539">Nucleus</keyword>
<dbReference type="GO" id="GO:0032870">
    <property type="term" value="P:cellular response to hormone stimulus"/>
    <property type="evidence" value="ECO:0007669"/>
    <property type="project" value="TreeGrafter"/>
</dbReference>
<evidence type="ECO:0000256" key="3">
    <source>
        <dbReference type="ARBA" id="ARBA00023015"/>
    </source>
</evidence>
<feature type="region of interest" description="Disordered" evidence="7">
    <location>
        <begin position="688"/>
        <end position="757"/>
    </location>
</feature>
<evidence type="ECO:0000256" key="4">
    <source>
        <dbReference type="ARBA" id="ARBA00023159"/>
    </source>
</evidence>
<dbReference type="CTD" id="34242"/>
<keyword evidence="11" id="KW-1185">Reference proteome</keyword>
<feature type="compositionally biased region" description="Polar residues" evidence="7">
    <location>
        <begin position="1075"/>
        <end position="1126"/>
    </location>
</feature>
<dbReference type="Gene3D" id="4.10.280.10">
    <property type="entry name" value="Helix-loop-helix DNA-binding domain"/>
    <property type="match status" value="1"/>
</dbReference>
<reference evidence="12" key="1">
    <citation type="submission" date="2025-04" db="UniProtKB">
        <authorList>
            <consortium name="RefSeq"/>
        </authorList>
    </citation>
    <scope>IDENTIFICATION</scope>
    <source>
        <tissue evidence="12">Whole insect</tissue>
    </source>
</reference>
<feature type="compositionally biased region" description="Low complexity" evidence="7">
    <location>
        <begin position="1386"/>
        <end position="1397"/>
    </location>
</feature>
<gene>
    <name evidence="12" type="primary">LOC114324944</name>
</gene>
<dbReference type="PROSITE" id="PS50888">
    <property type="entry name" value="BHLH"/>
    <property type="match status" value="1"/>
</dbReference>
<dbReference type="InterPro" id="IPR056193">
    <property type="entry name" value="bHLH_NCOA1-3"/>
</dbReference>
<dbReference type="Pfam" id="PF14598">
    <property type="entry name" value="PAS_11"/>
    <property type="match status" value="1"/>
</dbReference>
<dbReference type="SUPFAM" id="SSF47459">
    <property type="entry name" value="HLH, helix-loop-helix DNA-binding domain"/>
    <property type="match status" value="1"/>
</dbReference>
<dbReference type="CDD" id="cd00130">
    <property type="entry name" value="PAS"/>
    <property type="match status" value="1"/>
</dbReference>
<keyword evidence="12" id="KW-0675">Receptor</keyword>
<feature type="region of interest" description="Disordered" evidence="7">
    <location>
        <begin position="1305"/>
        <end position="1332"/>
    </location>
</feature>
<dbReference type="InterPro" id="IPR011598">
    <property type="entry name" value="bHLH_dom"/>
</dbReference>
<evidence type="ECO:0000256" key="1">
    <source>
        <dbReference type="ARBA" id="ARBA00009933"/>
    </source>
</evidence>
<dbReference type="KEGG" id="dvv:114324944"/>
<accession>A0A6P7F1C0</accession>
<feature type="domain" description="PAS" evidence="8">
    <location>
        <begin position="154"/>
        <end position="218"/>
    </location>
</feature>
<dbReference type="FunFam" id="4.10.280.10:FF:000008">
    <property type="entry name" value="Nuclear receptor coactivator"/>
    <property type="match status" value="1"/>
</dbReference>
<evidence type="ECO:0000256" key="2">
    <source>
        <dbReference type="ARBA" id="ARBA00022737"/>
    </source>
</evidence>
<proteinExistence type="inferred from homology"/>
<feature type="region of interest" description="Disordered" evidence="7">
    <location>
        <begin position="580"/>
        <end position="673"/>
    </location>
</feature>
<dbReference type="GO" id="GO:0046983">
    <property type="term" value="F:protein dimerization activity"/>
    <property type="evidence" value="ECO:0007669"/>
    <property type="project" value="InterPro"/>
</dbReference>
<dbReference type="GeneID" id="114324944"/>
<evidence type="ECO:0000256" key="7">
    <source>
        <dbReference type="SAM" id="MobiDB-lite"/>
    </source>
</evidence>
<feature type="compositionally biased region" description="Basic and acidic residues" evidence="7">
    <location>
        <begin position="726"/>
        <end position="740"/>
    </location>
</feature>
<dbReference type="PANTHER" id="PTHR10684:SF4">
    <property type="entry name" value="TAIMAN, ISOFORM G"/>
    <property type="match status" value="1"/>
</dbReference>